<accession>A0A834NJS9</accession>
<sequence>MTSLVKSQVAERHLKRTNTAGFATENDLSTRLSSRCLGIAQLRTSKGRRRDPKYMTLISNIFIKIRKSGSRQAPSFEKAA</sequence>
<comment type="caution">
    <text evidence="1">The sequence shown here is derived from an EMBL/GenBank/DDBJ whole genome shotgun (WGS) entry which is preliminary data.</text>
</comment>
<dbReference type="Proteomes" id="UP000600918">
    <property type="component" value="Unassembled WGS sequence"/>
</dbReference>
<keyword evidence="2" id="KW-1185">Reference proteome</keyword>
<dbReference type="EMBL" id="JACSDY010000012">
    <property type="protein sequence ID" value="KAF7412755.1"/>
    <property type="molecule type" value="Genomic_DNA"/>
</dbReference>
<reference evidence="1" key="1">
    <citation type="journal article" date="2020" name="G3 (Bethesda)">
        <title>High-Quality Assemblies for Three Invasive Social Wasps from the &lt;i&gt;Vespula&lt;/i&gt; Genus.</title>
        <authorList>
            <person name="Harrop T.W.R."/>
            <person name="Guhlin J."/>
            <person name="McLaughlin G.M."/>
            <person name="Permina E."/>
            <person name="Stockwell P."/>
            <person name="Gilligan J."/>
            <person name="Le Lec M.F."/>
            <person name="Gruber M.A.M."/>
            <person name="Quinn O."/>
            <person name="Lovegrove M."/>
            <person name="Duncan E.J."/>
            <person name="Remnant E.J."/>
            <person name="Van Eeckhoven J."/>
            <person name="Graham B."/>
            <person name="Knapp R.A."/>
            <person name="Langford K.W."/>
            <person name="Kronenberg Z."/>
            <person name="Press M.O."/>
            <person name="Eacker S.M."/>
            <person name="Wilson-Rankin E.E."/>
            <person name="Purcell J."/>
            <person name="Lester P.J."/>
            <person name="Dearden P.K."/>
        </authorList>
    </citation>
    <scope>NUCLEOTIDE SEQUENCE</scope>
    <source>
        <strain evidence="1">Volc-1</strain>
    </source>
</reference>
<proteinExistence type="predicted"/>
<protein>
    <submittedName>
        <fullName evidence="1">Uncharacterized protein</fullName>
    </submittedName>
</protein>
<evidence type="ECO:0000313" key="1">
    <source>
        <dbReference type="EMBL" id="KAF7412755.1"/>
    </source>
</evidence>
<name>A0A834NJS9_VESPE</name>
<dbReference type="AlphaFoldDB" id="A0A834NJS9"/>
<organism evidence="1 2">
    <name type="scientific">Vespula pensylvanica</name>
    <name type="common">Western yellow jacket</name>
    <name type="synonym">Wasp</name>
    <dbReference type="NCBI Taxonomy" id="30213"/>
    <lineage>
        <taxon>Eukaryota</taxon>
        <taxon>Metazoa</taxon>
        <taxon>Ecdysozoa</taxon>
        <taxon>Arthropoda</taxon>
        <taxon>Hexapoda</taxon>
        <taxon>Insecta</taxon>
        <taxon>Pterygota</taxon>
        <taxon>Neoptera</taxon>
        <taxon>Endopterygota</taxon>
        <taxon>Hymenoptera</taxon>
        <taxon>Apocrita</taxon>
        <taxon>Aculeata</taxon>
        <taxon>Vespoidea</taxon>
        <taxon>Vespidae</taxon>
        <taxon>Vespinae</taxon>
        <taxon>Vespula</taxon>
    </lineage>
</organism>
<evidence type="ECO:0000313" key="2">
    <source>
        <dbReference type="Proteomes" id="UP000600918"/>
    </source>
</evidence>
<gene>
    <name evidence="1" type="ORF">H0235_012606</name>
</gene>